<proteinExistence type="predicted"/>
<name>A0ABX8VAE5_9FLAO</name>
<evidence type="ECO:0008006" key="4">
    <source>
        <dbReference type="Google" id="ProtNLM"/>
    </source>
</evidence>
<reference evidence="2 3" key="1">
    <citation type="submission" date="2021-07" db="EMBL/GenBank/DDBJ databases">
        <title>Flavobacterium WSW3-B6 sp.nov, isolated from seaweed.</title>
        <authorList>
            <person name="Muhammad N."/>
            <person name="Ho H."/>
            <person name="Lee Y.-J."/>
            <person name="Nguyen T."/>
            <person name="Ho J."/>
            <person name="Kim S.-G."/>
        </authorList>
    </citation>
    <scope>NUCLEOTIDE SEQUENCE [LARGE SCALE GENOMIC DNA]</scope>
    <source>
        <strain evidence="2 3">WSW3-B6</strain>
    </source>
</reference>
<feature type="chain" id="PRO_5046563342" description="Lipoprotein" evidence="1">
    <location>
        <begin position="23"/>
        <end position="151"/>
    </location>
</feature>
<dbReference type="PROSITE" id="PS51257">
    <property type="entry name" value="PROKAR_LIPOPROTEIN"/>
    <property type="match status" value="1"/>
</dbReference>
<gene>
    <name evidence="2" type="ORF">K1I41_08625</name>
</gene>
<dbReference type="Proteomes" id="UP000825381">
    <property type="component" value="Chromosome"/>
</dbReference>
<organism evidence="2 3">
    <name type="scientific">Flavobacterium litorale</name>
    <dbReference type="NCBI Taxonomy" id="2856519"/>
    <lineage>
        <taxon>Bacteria</taxon>
        <taxon>Pseudomonadati</taxon>
        <taxon>Bacteroidota</taxon>
        <taxon>Flavobacteriia</taxon>
        <taxon>Flavobacteriales</taxon>
        <taxon>Flavobacteriaceae</taxon>
        <taxon>Flavobacterium</taxon>
    </lineage>
</organism>
<accession>A0ABX8VAE5</accession>
<keyword evidence="1" id="KW-0732">Signal</keyword>
<feature type="signal peptide" evidence="1">
    <location>
        <begin position="1"/>
        <end position="22"/>
    </location>
</feature>
<evidence type="ECO:0000313" key="3">
    <source>
        <dbReference type="Proteomes" id="UP000825381"/>
    </source>
</evidence>
<keyword evidence="3" id="KW-1185">Reference proteome</keyword>
<evidence type="ECO:0000313" key="2">
    <source>
        <dbReference type="EMBL" id="QYJ67616.1"/>
    </source>
</evidence>
<evidence type="ECO:0000256" key="1">
    <source>
        <dbReference type="SAM" id="SignalP"/>
    </source>
</evidence>
<protein>
    <recommendedName>
        <fullName evidence="4">Lipoprotein</fullName>
    </recommendedName>
</protein>
<dbReference type="RefSeq" id="WP_220639961.1">
    <property type="nucleotide sequence ID" value="NZ_CP080429.1"/>
</dbReference>
<dbReference type="EMBL" id="CP080429">
    <property type="protein sequence ID" value="QYJ67616.1"/>
    <property type="molecule type" value="Genomic_DNA"/>
</dbReference>
<sequence length="151" mass="16647">MKKILKYATVMSFAVLALSCSNDDSITDSNANNADELVFKTKSTEPTISYTVRADLISMDNDCYVYRINHLFIDENGTTLAFSVIMHSGSGCDDEGVGDANKSIDGTGLYKGDIIEKDFLINGKTTVSLWESDPKAYLDYIIARDEMISNN</sequence>